<proteinExistence type="predicted"/>
<dbReference type="KEGG" id="cko:CKO_00440"/>
<dbReference type="EMBL" id="CP000822">
    <property type="protein sequence ID" value="ABV11597.1"/>
    <property type="molecule type" value="Genomic_DNA"/>
</dbReference>
<keyword evidence="2" id="KW-1185">Reference proteome</keyword>
<sequence length="45" mass="5216">MLMNVVLPYKYALQLKMTGNHLLVTGINDIVIKIQNRKIRFMGNI</sequence>
<evidence type="ECO:0000313" key="2">
    <source>
        <dbReference type="Proteomes" id="UP000008148"/>
    </source>
</evidence>
<reference evidence="1 2" key="1">
    <citation type="submission" date="2007-08" db="EMBL/GenBank/DDBJ databases">
        <authorList>
            <consortium name="The Citrobacter koseri Genome Sequencing Project"/>
            <person name="McClelland M."/>
            <person name="Sanderson E.K."/>
            <person name="Porwollik S."/>
            <person name="Spieth J."/>
            <person name="Clifton W.S."/>
            <person name="Latreille P."/>
            <person name="Courtney L."/>
            <person name="Wang C."/>
            <person name="Pepin K."/>
            <person name="Bhonagiri V."/>
            <person name="Nash W."/>
            <person name="Johnson M."/>
            <person name="Thiruvilangam P."/>
            <person name="Wilson R."/>
        </authorList>
    </citation>
    <scope>NUCLEOTIDE SEQUENCE [LARGE SCALE GENOMIC DNA]</scope>
    <source>
        <strain evidence="2">ATCC BAA-895 / CDC 4225-83 / SGSC4696</strain>
    </source>
</reference>
<accession>A8ADN4</accession>
<evidence type="ECO:0000313" key="1">
    <source>
        <dbReference type="EMBL" id="ABV11597.1"/>
    </source>
</evidence>
<dbReference type="Proteomes" id="UP000008148">
    <property type="component" value="Chromosome"/>
</dbReference>
<dbReference type="HOGENOM" id="CLU_3197800_0_0_6"/>
<gene>
    <name evidence="1" type="ordered locus">CKO_00440</name>
</gene>
<name>A8ADN4_CITK8</name>
<organism evidence="1 2">
    <name type="scientific">Citrobacter koseri (strain ATCC BAA-895 / CDC 4225-83 / SGSC4696)</name>
    <dbReference type="NCBI Taxonomy" id="290338"/>
    <lineage>
        <taxon>Bacteria</taxon>
        <taxon>Pseudomonadati</taxon>
        <taxon>Pseudomonadota</taxon>
        <taxon>Gammaproteobacteria</taxon>
        <taxon>Enterobacterales</taxon>
        <taxon>Enterobacteriaceae</taxon>
        <taxon>Citrobacter</taxon>
    </lineage>
</organism>
<protein>
    <submittedName>
        <fullName evidence="1">Uncharacterized protein</fullName>
    </submittedName>
</protein>
<dbReference type="AlphaFoldDB" id="A8ADN4"/>